<dbReference type="NCBIfam" id="TIGR00451">
    <property type="entry name" value="unchar_dom_2"/>
    <property type="match status" value="1"/>
</dbReference>
<dbReference type="AlphaFoldDB" id="F2KT07"/>
<dbReference type="Gene3D" id="3.10.450.90">
    <property type="entry name" value="ArcTGT, C2 domain"/>
    <property type="match status" value="1"/>
</dbReference>
<dbReference type="InterPro" id="IPR036974">
    <property type="entry name" value="PUA_sf"/>
</dbReference>
<accession>F2KT07</accession>
<dbReference type="Gene3D" id="2.30.130.10">
    <property type="entry name" value="PUA domain"/>
    <property type="match status" value="1"/>
</dbReference>
<feature type="domain" description="PUA" evidence="1">
    <location>
        <begin position="91"/>
        <end position="165"/>
    </location>
</feature>
<dbReference type="InterPro" id="IPR029402">
    <property type="entry name" value="TGT_C2"/>
</dbReference>
<dbReference type="Pfam" id="PF14810">
    <property type="entry name" value="TGT_C2"/>
    <property type="match status" value="1"/>
</dbReference>
<keyword evidence="3" id="KW-1185">Reference proteome</keyword>
<dbReference type="InterPro" id="IPR002478">
    <property type="entry name" value="PUA"/>
</dbReference>
<dbReference type="HOGENOM" id="CLU_116577_1_0_2"/>
<evidence type="ECO:0000313" key="2">
    <source>
        <dbReference type="EMBL" id="AEA47037.1"/>
    </source>
</evidence>
<dbReference type="InterPro" id="IPR038250">
    <property type="entry name" value="TGT_C2_sf"/>
</dbReference>
<dbReference type="KEGG" id="ave:Arcve_1026"/>
<dbReference type="OrthoDB" id="7576at2157"/>
<name>F2KT07_ARCVS</name>
<dbReference type="GeneID" id="10394139"/>
<gene>
    <name evidence="2" type="ordered locus">Arcve_1026</name>
</gene>
<dbReference type="SMART" id="SM00359">
    <property type="entry name" value="PUA"/>
    <property type="match status" value="1"/>
</dbReference>
<dbReference type="RefSeq" id="WP_013683701.1">
    <property type="nucleotide sequence ID" value="NC_015320.1"/>
</dbReference>
<dbReference type="SUPFAM" id="SSF88802">
    <property type="entry name" value="Pre-PUA domain"/>
    <property type="match status" value="1"/>
</dbReference>
<organism evidence="2 3">
    <name type="scientific">Archaeoglobus veneficus (strain DSM 11195 / SNP6)</name>
    <dbReference type="NCBI Taxonomy" id="693661"/>
    <lineage>
        <taxon>Archaea</taxon>
        <taxon>Methanobacteriati</taxon>
        <taxon>Methanobacteriota</taxon>
        <taxon>Archaeoglobi</taxon>
        <taxon>Archaeoglobales</taxon>
        <taxon>Archaeoglobaceae</taxon>
        <taxon>Archaeoglobus</taxon>
    </lineage>
</organism>
<dbReference type="CDD" id="cd21149">
    <property type="entry name" value="PUA_archaeosine_TGT"/>
    <property type="match status" value="1"/>
</dbReference>
<dbReference type="EMBL" id="CP002588">
    <property type="protein sequence ID" value="AEA47037.1"/>
    <property type="molecule type" value="Genomic_DNA"/>
</dbReference>
<dbReference type="InterPro" id="IPR015947">
    <property type="entry name" value="PUA-like_sf"/>
</dbReference>
<dbReference type="PROSITE" id="PS50890">
    <property type="entry name" value="PUA"/>
    <property type="match status" value="1"/>
</dbReference>
<protein>
    <submittedName>
        <fullName evidence="2">PUA domain containing protein</fullName>
    </submittedName>
</protein>
<sequence>MGGRDNEDVSSVGAFTNALRLVRVIADYQFGRGAGKALFPETCSFILSSTGRVRQVVDGVRIATVKPDSGLLTISIEGARRLHKTFPYPKLRVCVRNDVSEFIAKGKSVFAKHVVDVDEKIRPNDEVIVVNEKDELLATGKAILAAKEMLEMKRGVAVSVRQGVLKSME</sequence>
<proteinExistence type="predicted"/>
<dbReference type="eggNOG" id="arCOG00991">
    <property type="taxonomic scope" value="Archaea"/>
</dbReference>
<dbReference type="STRING" id="693661.Arcve_1026"/>
<dbReference type="Proteomes" id="UP000008136">
    <property type="component" value="Chromosome"/>
</dbReference>
<dbReference type="Pfam" id="PF01472">
    <property type="entry name" value="PUA"/>
    <property type="match status" value="1"/>
</dbReference>
<dbReference type="SUPFAM" id="SSF88697">
    <property type="entry name" value="PUA domain-like"/>
    <property type="match status" value="1"/>
</dbReference>
<evidence type="ECO:0000259" key="1">
    <source>
        <dbReference type="SMART" id="SM00359"/>
    </source>
</evidence>
<dbReference type="InterPro" id="IPR004521">
    <property type="entry name" value="Uncharacterised_CHP00451"/>
</dbReference>
<reference evidence="2 3" key="1">
    <citation type="submission" date="2011-03" db="EMBL/GenBank/DDBJ databases">
        <title>The complete genome of Archaeoglobus veneficus SNP6.</title>
        <authorList>
            <consortium name="US DOE Joint Genome Institute (JGI-PGF)"/>
            <person name="Lucas S."/>
            <person name="Copeland A."/>
            <person name="Lapidus A."/>
            <person name="Bruce D."/>
            <person name="Goodwin L."/>
            <person name="Pitluck S."/>
            <person name="Kyrpides N."/>
            <person name="Mavromatis K."/>
            <person name="Pagani I."/>
            <person name="Ivanova N."/>
            <person name="Mikhailova N."/>
            <person name="Lu M."/>
            <person name="Detter J.C."/>
            <person name="Tapia R."/>
            <person name="Han C."/>
            <person name="Land M."/>
            <person name="Hauser L."/>
            <person name="Markowitz V."/>
            <person name="Cheng J.-F."/>
            <person name="Hugenholtz P."/>
            <person name="Woyke T."/>
            <person name="Wu D."/>
            <person name="Spring S."/>
            <person name="Brambilla E."/>
            <person name="Klenk H.-P."/>
            <person name="Eisen J.A."/>
        </authorList>
    </citation>
    <scope>NUCLEOTIDE SEQUENCE [LARGE SCALE GENOMIC DNA]</scope>
    <source>
        <strain>SNP6</strain>
    </source>
</reference>
<evidence type="ECO:0000313" key="3">
    <source>
        <dbReference type="Proteomes" id="UP000008136"/>
    </source>
</evidence>
<dbReference type="GO" id="GO:0003723">
    <property type="term" value="F:RNA binding"/>
    <property type="evidence" value="ECO:0007669"/>
    <property type="project" value="InterPro"/>
</dbReference>